<comment type="similarity">
    <text evidence="2">Belongs to the polysaccharide synthase family.</text>
</comment>
<comment type="subcellular location">
    <subcellularLocation>
        <location evidence="1">Cell membrane</location>
        <topology evidence="1">Multi-pass membrane protein</topology>
    </subcellularLocation>
</comment>
<dbReference type="Pfam" id="PF13440">
    <property type="entry name" value="Polysacc_synt_3"/>
    <property type="match status" value="1"/>
</dbReference>
<dbReference type="OrthoDB" id="9770347at2"/>
<dbReference type="EMBL" id="QEOP01000001">
    <property type="protein sequence ID" value="PVZ95907.1"/>
    <property type="molecule type" value="Genomic_DNA"/>
</dbReference>
<evidence type="ECO:0000256" key="2">
    <source>
        <dbReference type="ARBA" id="ARBA00007430"/>
    </source>
</evidence>
<proteinExistence type="inferred from homology"/>
<keyword evidence="5 7" id="KW-1133">Transmembrane helix</keyword>
<organism evidence="8 9">
    <name type="scientific">Amnibacterium flavum</name>
    <dbReference type="NCBI Taxonomy" id="2173173"/>
    <lineage>
        <taxon>Bacteria</taxon>
        <taxon>Bacillati</taxon>
        <taxon>Actinomycetota</taxon>
        <taxon>Actinomycetes</taxon>
        <taxon>Micrococcales</taxon>
        <taxon>Microbacteriaceae</taxon>
        <taxon>Amnibacterium</taxon>
    </lineage>
</organism>
<protein>
    <submittedName>
        <fullName evidence="8">Polysaccharide biosynthesis protein</fullName>
    </submittedName>
</protein>
<dbReference type="GO" id="GO:0005886">
    <property type="term" value="C:plasma membrane"/>
    <property type="evidence" value="ECO:0007669"/>
    <property type="project" value="UniProtKB-SubCell"/>
</dbReference>
<dbReference type="Proteomes" id="UP000244893">
    <property type="component" value="Unassembled WGS sequence"/>
</dbReference>
<name>A0A2V1HYL1_9MICO</name>
<dbReference type="PANTHER" id="PTHR30250:SF10">
    <property type="entry name" value="LIPOPOLYSACCHARIDE BIOSYNTHESIS PROTEIN WZXC"/>
    <property type="match status" value="1"/>
</dbReference>
<gene>
    <name evidence="8" type="ORF">DDQ50_05425</name>
</gene>
<evidence type="ECO:0000313" key="9">
    <source>
        <dbReference type="Proteomes" id="UP000244893"/>
    </source>
</evidence>
<evidence type="ECO:0000256" key="3">
    <source>
        <dbReference type="ARBA" id="ARBA00022475"/>
    </source>
</evidence>
<sequence length="523" mass="55728">MRRRDSRPPGPDVEGELALDEVTVDQEPPAPTITAAGGGLGHKTSRGIAVTLGGQWGRTLLQTASTIVLARLLLPQDFGLLAMVTAIIGVADLLRDFGLSGAIVQVKTIGDSLWRSLLWLSVVLGVVLTGLVAASAPLIAALYGDDRLVLLTLALAPGLLVNGLCMPLQTKLQRELRFGTLAKIDVVSMGVGVVASIVAAFLGWGVWSLVLLNGAGVIYRLIALLIAVRPKFGRPRIRREVLPLVTTGGSIFGVQILNYAARNLDNVIIGRFLGAGVLGQYSRAYALLTLPISQLNGPLARVALPVLSQLQDDPERYRKYVRSAMLVLGYVSLHVFAIAGGLAAPLIALLLGPNWDQAAVIFTILALAGIAQTVGNVQGWLYISLGRAHRQLVYYAVTRPIVIGSFFLGIWWGGVQGLALVYGIVSILLLVPGFMFAIRGTFVTGADVFGPLVRPLVLAPLSFIGCWVVANYVPLPDILLLVIGGLVGLVPLGISLALRPYRRDVGRLVDFVRTMRKPKAAIK</sequence>
<feature type="transmembrane region" description="Helical" evidence="7">
    <location>
        <begin position="117"/>
        <end position="142"/>
    </location>
</feature>
<evidence type="ECO:0000256" key="4">
    <source>
        <dbReference type="ARBA" id="ARBA00022692"/>
    </source>
</evidence>
<feature type="transmembrane region" description="Helical" evidence="7">
    <location>
        <begin position="186"/>
        <end position="204"/>
    </location>
</feature>
<feature type="transmembrane region" description="Helical" evidence="7">
    <location>
        <begin position="452"/>
        <end position="472"/>
    </location>
</feature>
<evidence type="ECO:0000313" key="8">
    <source>
        <dbReference type="EMBL" id="PVZ95907.1"/>
    </source>
</evidence>
<dbReference type="AlphaFoldDB" id="A0A2V1HYL1"/>
<evidence type="ECO:0000256" key="7">
    <source>
        <dbReference type="SAM" id="Phobius"/>
    </source>
</evidence>
<dbReference type="PANTHER" id="PTHR30250">
    <property type="entry name" value="PST FAMILY PREDICTED COLANIC ACID TRANSPORTER"/>
    <property type="match status" value="1"/>
</dbReference>
<keyword evidence="3" id="KW-1003">Cell membrane</keyword>
<keyword evidence="6 7" id="KW-0472">Membrane</keyword>
<evidence type="ECO:0000256" key="6">
    <source>
        <dbReference type="ARBA" id="ARBA00023136"/>
    </source>
</evidence>
<feature type="transmembrane region" description="Helical" evidence="7">
    <location>
        <begin position="392"/>
        <end position="413"/>
    </location>
</feature>
<feature type="transmembrane region" description="Helical" evidence="7">
    <location>
        <begin position="148"/>
        <end position="165"/>
    </location>
</feature>
<feature type="transmembrane region" description="Helical" evidence="7">
    <location>
        <begin position="326"/>
        <end position="352"/>
    </location>
</feature>
<evidence type="ECO:0000256" key="5">
    <source>
        <dbReference type="ARBA" id="ARBA00022989"/>
    </source>
</evidence>
<reference evidence="8 9" key="1">
    <citation type="submission" date="2018-05" db="EMBL/GenBank/DDBJ databases">
        <title>Amnibacterium sp. M8JJ-5, whole genome shotgun sequence.</title>
        <authorList>
            <person name="Tuo L."/>
        </authorList>
    </citation>
    <scope>NUCLEOTIDE SEQUENCE [LARGE SCALE GENOMIC DNA]</scope>
    <source>
        <strain evidence="8 9">M8JJ-5</strain>
    </source>
</reference>
<feature type="transmembrane region" description="Helical" evidence="7">
    <location>
        <begin position="419"/>
        <end position="440"/>
    </location>
</feature>
<feature type="transmembrane region" description="Helical" evidence="7">
    <location>
        <begin position="358"/>
        <end position="383"/>
    </location>
</feature>
<dbReference type="RefSeq" id="WP_116755641.1">
    <property type="nucleotide sequence ID" value="NZ_JBHUEX010000001.1"/>
</dbReference>
<dbReference type="InterPro" id="IPR050833">
    <property type="entry name" value="Poly_Biosynth_Transport"/>
</dbReference>
<feature type="transmembrane region" description="Helical" evidence="7">
    <location>
        <begin position="478"/>
        <end position="498"/>
    </location>
</feature>
<evidence type="ECO:0000256" key="1">
    <source>
        <dbReference type="ARBA" id="ARBA00004651"/>
    </source>
</evidence>
<keyword evidence="4 7" id="KW-0812">Transmembrane</keyword>
<keyword evidence="9" id="KW-1185">Reference proteome</keyword>
<dbReference type="CDD" id="cd13127">
    <property type="entry name" value="MATE_tuaB_like"/>
    <property type="match status" value="1"/>
</dbReference>
<feature type="transmembrane region" description="Helical" evidence="7">
    <location>
        <begin position="210"/>
        <end position="228"/>
    </location>
</feature>
<accession>A0A2V1HYL1</accession>
<comment type="caution">
    <text evidence="8">The sequence shown here is derived from an EMBL/GenBank/DDBJ whole genome shotgun (WGS) entry which is preliminary data.</text>
</comment>